<keyword evidence="1" id="KW-1133">Transmembrane helix</keyword>
<gene>
    <name evidence="2" type="ORF">I5677_13280</name>
</gene>
<dbReference type="Proteomes" id="UP000623269">
    <property type="component" value="Unassembled WGS sequence"/>
</dbReference>
<name>A0A8J7HEB8_9FIRM</name>
<proteinExistence type="predicted"/>
<evidence type="ECO:0000313" key="2">
    <source>
        <dbReference type="EMBL" id="MBH1941869.1"/>
    </source>
</evidence>
<reference evidence="2" key="1">
    <citation type="submission" date="2020-12" db="EMBL/GenBank/DDBJ databases">
        <title>M. sibirica DSM 26468T genome.</title>
        <authorList>
            <person name="Thieme N."/>
            <person name="Rettenmaier R."/>
            <person name="Zverlov V."/>
            <person name="Liebl W."/>
        </authorList>
    </citation>
    <scope>NUCLEOTIDE SEQUENCE</scope>
    <source>
        <strain evidence="2">DSM 26468</strain>
    </source>
</reference>
<dbReference type="RefSeq" id="WP_197662118.1">
    <property type="nucleotide sequence ID" value="NZ_JAEAGR010000015.1"/>
</dbReference>
<organism evidence="2 3">
    <name type="scientific">Mobilitalea sibirica</name>
    <dbReference type="NCBI Taxonomy" id="1462919"/>
    <lineage>
        <taxon>Bacteria</taxon>
        <taxon>Bacillati</taxon>
        <taxon>Bacillota</taxon>
        <taxon>Clostridia</taxon>
        <taxon>Lachnospirales</taxon>
        <taxon>Lachnospiraceae</taxon>
        <taxon>Mobilitalea</taxon>
    </lineage>
</organism>
<protein>
    <submittedName>
        <fullName evidence="2">Uncharacterized protein</fullName>
    </submittedName>
</protein>
<keyword evidence="3" id="KW-1185">Reference proteome</keyword>
<sequence length="247" mass="28749">MLIQNQEKIKKEKRAYVMSILFLSFWLLITFAFAKTAENQFLIYRILEKNGLYDSINSTPYVLICLGIIVIAALRFGSLYGRAQNYSKKNKIVRFLPLILIVITLIGHVGFKSAHILVLSNQTGLDAVIDRDRVHNNIKASGEEEGNDSEYGYNFDFLNCSRETQDFYIKFVEIENPKNEYILKNEDGTPMKVTLEPLQVKTFFAAIDRINPEYKHASEDEIPKFLKVIYNERESKTLYTYFRITER</sequence>
<keyword evidence="1" id="KW-0472">Membrane</keyword>
<accession>A0A8J7HEB8</accession>
<dbReference type="EMBL" id="JAEAGR010000015">
    <property type="protein sequence ID" value="MBH1941869.1"/>
    <property type="molecule type" value="Genomic_DNA"/>
</dbReference>
<dbReference type="AlphaFoldDB" id="A0A8J7HEB8"/>
<evidence type="ECO:0000256" key="1">
    <source>
        <dbReference type="SAM" id="Phobius"/>
    </source>
</evidence>
<comment type="caution">
    <text evidence="2">The sequence shown here is derived from an EMBL/GenBank/DDBJ whole genome shotgun (WGS) entry which is preliminary data.</text>
</comment>
<feature type="transmembrane region" description="Helical" evidence="1">
    <location>
        <begin position="92"/>
        <end position="111"/>
    </location>
</feature>
<keyword evidence="1" id="KW-0812">Transmembrane</keyword>
<evidence type="ECO:0000313" key="3">
    <source>
        <dbReference type="Proteomes" id="UP000623269"/>
    </source>
</evidence>
<feature type="transmembrane region" description="Helical" evidence="1">
    <location>
        <begin position="60"/>
        <end position="80"/>
    </location>
</feature>